<dbReference type="Proteomes" id="UP001161247">
    <property type="component" value="Chromosome 2"/>
</dbReference>
<keyword evidence="2" id="KW-1185">Reference proteome</keyword>
<reference evidence="1" key="1">
    <citation type="submission" date="2023-03" db="EMBL/GenBank/DDBJ databases">
        <authorList>
            <person name="Julca I."/>
        </authorList>
    </citation>
    <scope>NUCLEOTIDE SEQUENCE</scope>
</reference>
<organism evidence="1 2">
    <name type="scientific">Oldenlandia corymbosa var. corymbosa</name>
    <dbReference type="NCBI Taxonomy" id="529605"/>
    <lineage>
        <taxon>Eukaryota</taxon>
        <taxon>Viridiplantae</taxon>
        <taxon>Streptophyta</taxon>
        <taxon>Embryophyta</taxon>
        <taxon>Tracheophyta</taxon>
        <taxon>Spermatophyta</taxon>
        <taxon>Magnoliopsida</taxon>
        <taxon>eudicotyledons</taxon>
        <taxon>Gunneridae</taxon>
        <taxon>Pentapetalae</taxon>
        <taxon>asterids</taxon>
        <taxon>lamiids</taxon>
        <taxon>Gentianales</taxon>
        <taxon>Rubiaceae</taxon>
        <taxon>Rubioideae</taxon>
        <taxon>Spermacoceae</taxon>
        <taxon>Hedyotis-Oldenlandia complex</taxon>
        <taxon>Oldenlandia</taxon>
    </lineage>
</organism>
<dbReference type="PANTHER" id="PTHR37763">
    <property type="entry name" value="EXOSOME COMPLEX EXONUCLEASE"/>
    <property type="match status" value="1"/>
</dbReference>
<protein>
    <submittedName>
        <fullName evidence="1">OLC1v1032895C1</fullName>
    </submittedName>
</protein>
<sequence length="422" mass="48534">MAYWQHVEGLVQHSSKYFRTKKIGLVHLRFLSIKSPEMSPQEELSPTEWYEKAYLKLKKLSGLLKGIDLIDGRLFSVSDNSRVFDDKLEVKMLAFKLLSREFIGCPTVQEAIRKNGVARFGDGLPIFFGKPCERGPLTLNSLTRVANILNVSAQQRKLVRLKILPQVTEHKIWTGALEEILNDLRTEIDYQIKKHPSKETKMAQQVVASCLKHINIAISYDLESTSWMRLAPSKGAKADSRNHKWEEVLEMFVDLINCLSDRKEYVSHVTKLEIMKEGLYQIRDVLMDKNIGYKETRHHENLVQKKLIKTLGHSSRCLYSLLLYYLYGSVRDIEVEVSGGFYPAEGKNVFYLCMGKFLTSDEETVILGAMKQLDRALGLFKFVWETAEMKGELKVQGHLWCIGAEIRFLTYKGNPFLLHGIH</sequence>
<gene>
    <name evidence="1" type="ORF">OLC1_LOCUS7388</name>
</gene>
<proteinExistence type="predicted"/>
<evidence type="ECO:0000313" key="1">
    <source>
        <dbReference type="EMBL" id="CAI9096697.1"/>
    </source>
</evidence>
<name>A0AAV1CMQ3_OLDCO</name>
<evidence type="ECO:0000313" key="2">
    <source>
        <dbReference type="Proteomes" id="UP001161247"/>
    </source>
</evidence>
<dbReference type="AlphaFoldDB" id="A0AAV1CMQ3"/>
<accession>A0AAV1CMQ3</accession>
<dbReference type="PANTHER" id="PTHR37763:SF1">
    <property type="entry name" value="EXOSOME COMPLEX EXONUCLEASE"/>
    <property type="match status" value="1"/>
</dbReference>
<dbReference type="EMBL" id="OX459119">
    <property type="protein sequence ID" value="CAI9096697.1"/>
    <property type="molecule type" value="Genomic_DNA"/>
</dbReference>